<keyword evidence="1" id="KW-0408">Iron</keyword>
<dbReference type="Pfam" id="PF03171">
    <property type="entry name" value="2OG-FeII_Oxy"/>
    <property type="match status" value="1"/>
</dbReference>
<dbReference type="AlphaFoldDB" id="A0A8H6TJ91"/>
<dbReference type="Gene3D" id="2.60.120.330">
    <property type="entry name" value="B-lactam Antibiotic, Isopenicillin N Synthase, Chain"/>
    <property type="match status" value="1"/>
</dbReference>
<evidence type="ECO:0000313" key="4">
    <source>
        <dbReference type="Proteomes" id="UP000613580"/>
    </source>
</evidence>
<comment type="caution">
    <text evidence="3">The sequence shown here is derived from an EMBL/GenBank/DDBJ whole genome shotgun (WGS) entry which is preliminary data.</text>
</comment>
<comment type="similarity">
    <text evidence="1">Belongs to the iron/ascorbate-dependent oxidoreductase family.</text>
</comment>
<keyword evidence="4" id="KW-1185">Reference proteome</keyword>
<dbReference type="GO" id="GO:0046872">
    <property type="term" value="F:metal ion binding"/>
    <property type="evidence" value="ECO:0007669"/>
    <property type="project" value="UniProtKB-KW"/>
</dbReference>
<evidence type="ECO:0000313" key="3">
    <source>
        <dbReference type="EMBL" id="KAF7316735.1"/>
    </source>
</evidence>
<dbReference type="InterPro" id="IPR050231">
    <property type="entry name" value="Iron_ascorbate_oxido_reductase"/>
</dbReference>
<dbReference type="EMBL" id="JACAZE010000005">
    <property type="protein sequence ID" value="KAF7316735.1"/>
    <property type="molecule type" value="Genomic_DNA"/>
</dbReference>
<keyword evidence="1" id="KW-0479">Metal-binding</keyword>
<dbReference type="InterPro" id="IPR026992">
    <property type="entry name" value="DIOX_N"/>
</dbReference>
<dbReference type="Proteomes" id="UP000613580">
    <property type="component" value="Unassembled WGS sequence"/>
</dbReference>
<proteinExistence type="inferred from homology"/>
<sequence length="362" mass="41425">MLPILDYTLAERDHPAFLTLLRDMLINGGYLYLKNTPVPQAVVDDMIESTDQFFNLPMAVKDKLDMNNNKHFNGYFRKGTAENPTREQYNYGDENELASALEGAPIYHHIHGDTPWPDESEFPDGQAKMREYYVHMKALAMQFTKHVSEALGLGPDGFEPHLEDDLARRQLRCKLLRYPVCAPSTTGFVPHTDSNFLTYLLQASDEPGLELQKPSGEWYPAPPIQGTFMIFLGRVLEKMSHNVVKAPMHRVMSPAKGTRHSVGFFQGVSMDTRVVDAHFEFPQEVLDMARARQEREGDTSEFKHIENDFLPAGEVVLNFKLKAHPLVCYRYYPTLFPKFFPDGLPPRYAQIWEKQQAQVLAN</sequence>
<dbReference type="SUPFAM" id="SSF51197">
    <property type="entry name" value="Clavaminate synthase-like"/>
    <property type="match status" value="1"/>
</dbReference>
<keyword evidence="1" id="KW-0560">Oxidoreductase</keyword>
<feature type="domain" description="Fe2OG dioxygenase" evidence="2">
    <location>
        <begin position="169"/>
        <end position="268"/>
    </location>
</feature>
<keyword evidence="3" id="KW-0223">Dioxygenase</keyword>
<reference evidence="3" key="1">
    <citation type="submission" date="2020-05" db="EMBL/GenBank/DDBJ databases">
        <title>Mycena genomes resolve the evolution of fungal bioluminescence.</title>
        <authorList>
            <person name="Tsai I.J."/>
        </authorList>
    </citation>
    <scope>NUCLEOTIDE SEQUENCE</scope>
    <source>
        <strain evidence="3">110903Hualien_Pintung</strain>
    </source>
</reference>
<dbReference type="OrthoDB" id="288590at2759"/>
<dbReference type="InterPro" id="IPR005123">
    <property type="entry name" value="Oxoglu/Fe-dep_dioxygenase_dom"/>
</dbReference>
<name>A0A8H6TJ91_MYCCL</name>
<organism evidence="3 4">
    <name type="scientific">Mycena chlorophos</name>
    <name type="common">Agaric fungus</name>
    <name type="synonym">Agaricus chlorophos</name>
    <dbReference type="NCBI Taxonomy" id="658473"/>
    <lineage>
        <taxon>Eukaryota</taxon>
        <taxon>Fungi</taxon>
        <taxon>Dikarya</taxon>
        <taxon>Basidiomycota</taxon>
        <taxon>Agaricomycotina</taxon>
        <taxon>Agaricomycetes</taxon>
        <taxon>Agaricomycetidae</taxon>
        <taxon>Agaricales</taxon>
        <taxon>Marasmiineae</taxon>
        <taxon>Mycenaceae</taxon>
        <taxon>Mycena</taxon>
    </lineage>
</organism>
<protein>
    <submittedName>
        <fullName evidence="3">Fe2OG dioxygenase domain-containing protein</fullName>
    </submittedName>
</protein>
<gene>
    <name evidence="3" type="ORF">HMN09_00406600</name>
</gene>
<evidence type="ECO:0000256" key="1">
    <source>
        <dbReference type="RuleBase" id="RU003682"/>
    </source>
</evidence>
<accession>A0A8H6TJ91</accession>
<dbReference type="InterPro" id="IPR044861">
    <property type="entry name" value="IPNS-like_FE2OG_OXY"/>
</dbReference>
<dbReference type="PANTHER" id="PTHR47990">
    <property type="entry name" value="2-OXOGLUTARATE (2OG) AND FE(II)-DEPENDENT OXYGENASE SUPERFAMILY PROTEIN-RELATED"/>
    <property type="match status" value="1"/>
</dbReference>
<dbReference type="Pfam" id="PF14226">
    <property type="entry name" value="DIOX_N"/>
    <property type="match status" value="1"/>
</dbReference>
<evidence type="ECO:0000259" key="2">
    <source>
        <dbReference type="PROSITE" id="PS51471"/>
    </source>
</evidence>
<dbReference type="PROSITE" id="PS51471">
    <property type="entry name" value="FE2OG_OXY"/>
    <property type="match status" value="1"/>
</dbReference>
<dbReference type="InterPro" id="IPR027443">
    <property type="entry name" value="IPNS-like_sf"/>
</dbReference>
<dbReference type="GO" id="GO:0051213">
    <property type="term" value="F:dioxygenase activity"/>
    <property type="evidence" value="ECO:0007669"/>
    <property type="project" value="UniProtKB-KW"/>
</dbReference>